<reference evidence="1" key="1">
    <citation type="submission" date="2014-09" db="EMBL/GenBank/DDBJ databases">
        <authorList>
            <person name="Magalhaes I.L.F."/>
            <person name="Oliveira U."/>
            <person name="Santos F.R."/>
            <person name="Vidigal T.H.D.A."/>
            <person name="Brescovit A.D."/>
            <person name="Santos A.J."/>
        </authorList>
    </citation>
    <scope>NUCLEOTIDE SEQUENCE</scope>
    <source>
        <tissue evidence="1">Shoot tissue taken approximately 20 cm above the soil surface</tissue>
    </source>
</reference>
<proteinExistence type="predicted"/>
<accession>A0A0A9AC28</accession>
<sequence>MMVMHTLILSCWSRTCYSMVASSIFLFGCFLYLCISIHYKPLCDECSSIYLNSDLTYILLYIWPQNPVCITPRNTSVKKI</sequence>
<organism evidence="1">
    <name type="scientific">Arundo donax</name>
    <name type="common">Giant reed</name>
    <name type="synonym">Donax arundinaceus</name>
    <dbReference type="NCBI Taxonomy" id="35708"/>
    <lineage>
        <taxon>Eukaryota</taxon>
        <taxon>Viridiplantae</taxon>
        <taxon>Streptophyta</taxon>
        <taxon>Embryophyta</taxon>
        <taxon>Tracheophyta</taxon>
        <taxon>Spermatophyta</taxon>
        <taxon>Magnoliopsida</taxon>
        <taxon>Liliopsida</taxon>
        <taxon>Poales</taxon>
        <taxon>Poaceae</taxon>
        <taxon>PACMAD clade</taxon>
        <taxon>Arundinoideae</taxon>
        <taxon>Arundineae</taxon>
        <taxon>Arundo</taxon>
    </lineage>
</organism>
<evidence type="ECO:0000313" key="1">
    <source>
        <dbReference type="EMBL" id="JAD44602.1"/>
    </source>
</evidence>
<dbReference type="EMBL" id="GBRH01253293">
    <property type="protein sequence ID" value="JAD44602.1"/>
    <property type="molecule type" value="Transcribed_RNA"/>
</dbReference>
<name>A0A0A9AC28_ARUDO</name>
<protein>
    <submittedName>
        <fullName evidence="1">Uncharacterized protein</fullName>
    </submittedName>
</protein>
<reference evidence="1" key="2">
    <citation type="journal article" date="2015" name="Data Brief">
        <title>Shoot transcriptome of the giant reed, Arundo donax.</title>
        <authorList>
            <person name="Barrero R.A."/>
            <person name="Guerrero F.D."/>
            <person name="Moolhuijzen P."/>
            <person name="Goolsby J.A."/>
            <person name="Tidwell J."/>
            <person name="Bellgard S.E."/>
            <person name="Bellgard M.I."/>
        </authorList>
    </citation>
    <scope>NUCLEOTIDE SEQUENCE</scope>
    <source>
        <tissue evidence="1">Shoot tissue taken approximately 20 cm above the soil surface</tissue>
    </source>
</reference>
<dbReference type="AlphaFoldDB" id="A0A0A9AC28"/>